<dbReference type="GO" id="GO:0005737">
    <property type="term" value="C:cytoplasm"/>
    <property type="evidence" value="ECO:0007669"/>
    <property type="project" value="UniProtKB-SubCell"/>
</dbReference>
<evidence type="ECO:0000256" key="1">
    <source>
        <dbReference type="ARBA" id="ARBA00009466"/>
    </source>
</evidence>
<dbReference type="Proteomes" id="UP000789706">
    <property type="component" value="Unassembled WGS sequence"/>
</dbReference>
<dbReference type="InterPro" id="IPR011989">
    <property type="entry name" value="ARM-like"/>
</dbReference>
<proteinExistence type="inferred from homology"/>
<keyword evidence="2" id="KW-0694">RNA-binding</keyword>
<organism evidence="4 5">
    <name type="scientific">Diversispora eburnea</name>
    <dbReference type="NCBI Taxonomy" id="1213867"/>
    <lineage>
        <taxon>Eukaryota</taxon>
        <taxon>Fungi</taxon>
        <taxon>Fungi incertae sedis</taxon>
        <taxon>Mucoromycota</taxon>
        <taxon>Glomeromycotina</taxon>
        <taxon>Glomeromycetes</taxon>
        <taxon>Diversisporales</taxon>
        <taxon>Diversisporaceae</taxon>
        <taxon>Diversispora</taxon>
    </lineage>
</organism>
<dbReference type="GO" id="GO:0031267">
    <property type="term" value="F:small GTPase binding"/>
    <property type="evidence" value="ECO:0007669"/>
    <property type="project" value="InterPro"/>
</dbReference>
<dbReference type="GO" id="GO:0006886">
    <property type="term" value="P:intracellular protein transport"/>
    <property type="evidence" value="ECO:0007669"/>
    <property type="project" value="InterPro"/>
</dbReference>
<comment type="function">
    <text evidence="2">tRNA nucleus export receptor which facilitates tRNA translocation across the nuclear pore complex.</text>
</comment>
<feature type="domain" description="Importin N-terminal" evidence="3">
    <location>
        <begin position="25"/>
        <end position="89"/>
    </location>
</feature>
<dbReference type="PANTHER" id="PTHR15952">
    <property type="entry name" value="EXPORTIN-T/LOS1"/>
    <property type="match status" value="1"/>
</dbReference>
<gene>
    <name evidence="4" type="ORF">DEBURN_LOCUS146</name>
</gene>
<evidence type="ECO:0000259" key="3">
    <source>
        <dbReference type="Pfam" id="PF03810"/>
    </source>
</evidence>
<dbReference type="GO" id="GO:0000049">
    <property type="term" value="F:tRNA binding"/>
    <property type="evidence" value="ECO:0007669"/>
    <property type="project" value="UniProtKB-UniRule"/>
</dbReference>
<keyword evidence="2" id="KW-0963">Cytoplasm</keyword>
<dbReference type="OrthoDB" id="2393433at2759"/>
<accession>A0A9N8UWU5</accession>
<dbReference type="AlphaFoldDB" id="A0A9N8UWU5"/>
<comment type="subcellular location">
    <subcellularLocation>
        <location evidence="2">Nucleus</location>
    </subcellularLocation>
    <subcellularLocation>
        <location evidence="2">Cytoplasm</location>
    </subcellularLocation>
    <text evidence="2">Shuttles between the nucleus and the cytoplasm.</text>
</comment>
<name>A0A9N8UWU5_9GLOM</name>
<evidence type="ECO:0000313" key="5">
    <source>
        <dbReference type="Proteomes" id="UP000789706"/>
    </source>
</evidence>
<dbReference type="SUPFAM" id="SSF48371">
    <property type="entry name" value="ARM repeat"/>
    <property type="match status" value="1"/>
</dbReference>
<keyword evidence="2" id="KW-0813">Transport</keyword>
<dbReference type="InterPro" id="IPR040017">
    <property type="entry name" value="XPOT"/>
</dbReference>
<keyword evidence="2" id="KW-0820">tRNA-binding</keyword>
<evidence type="ECO:0000313" key="4">
    <source>
        <dbReference type="EMBL" id="CAG8432819.1"/>
    </source>
</evidence>
<sequence length="169" mass="19144">MEEQIEQAVTFALSPTADHSLKSQAMNFCEQVKVSPEGWPLCLSLFVRFPKSTPESRLFALQVMEDVLKNRFSSLDASQVHQIQSTLMDFVKREYVLGEDGSEFSTEPQSLIQTNNVNGNKTNMRTIDIFLRILLAIDEEVASLVVPREKDEVQRNSNIVSIILLNPNK</sequence>
<dbReference type="GO" id="GO:0071528">
    <property type="term" value="P:tRNA re-export from nucleus"/>
    <property type="evidence" value="ECO:0007669"/>
    <property type="project" value="UniProtKB-UniRule"/>
</dbReference>
<reference evidence="4" key="1">
    <citation type="submission" date="2021-06" db="EMBL/GenBank/DDBJ databases">
        <authorList>
            <person name="Kallberg Y."/>
            <person name="Tangrot J."/>
            <person name="Rosling A."/>
        </authorList>
    </citation>
    <scope>NUCLEOTIDE SEQUENCE</scope>
    <source>
        <strain evidence="4">AZ414A</strain>
    </source>
</reference>
<dbReference type="GO" id="GO:0016363">
    <property type="term" value="C:nuclear matrix"/>
    <property type="evidence" value="ECO:0007669"/>
    <property type="project" value="TreeGrafter"/>
</dbReference>
<evidence type="ECO:0000256" key="2">
    <source>
        <dbReference type="RuleBase" id="RU366037"/>
    </source>
</evidence>
<dbReference type="InterPro" id="IPR016024">
    <property type="entry name" value="ARM-type_fold"/>
</dbReference>
<dbReference type="GO" id="GO:0005643">
    <property type="term" value="C:nuclear pore"/>
    <property type="evidence" value="ECO:0007669"/>
    <property type="project" value="TreeGrafter"/>
</dbReference>
<dbReference type="InterPro" id="IPR001494">
    <property type="entry name" value="Importin-beta_N"/>
</dbReference>
<dbReference type="PANTHER" id="PTHR15952:SF11">
    <property type="entry name" value="EXPORTIN-T"/>
    <property type="match status" value="1"/>
</dbReference>
<protein>
    <recommendedName>
        <fullName evidence="2">Exportin-T</fullName>
    </recommendedName>
    <alternativeName>
        <fullName evidence="2">Exportin(tRNA)</fullName>
    </alternativeName>
    <alternativeName>
        <fullName evidence="2">tRNA exportin</fullName>
    </alternativeName>
</protein>
<comment type="caution">
    <text evidence="4">The sequence shown here is derived from an EMBL/GenBank/DDBJ whole genome shotgun (WGS) entry which is preliminary data.</text>
</comment>
<keyword evidence="2" id="KW-0539">Nucleus</keyword>
<dbReference type="Gene3D" id="1.25.10.10">
    <property type="entry name" value="Leucine-rich Repeat Variant"/>
    <property type="match status" value="1"/>
</dbReference>
<dbReference type="Pfam" id="PF03810">
    <property type="entry name" value="IBN_N"/>
    <property type="match status" value="1"/>
</dbReference>
<dbReference type="EMBL" id="CAJVPK010000004">
    <property type="protein sequence ID" value="CAG8432819.1"/>
    <property type="molecule type" value="Genomic_DNA"/>
</dbReference>
<keyword evidence="5" id="KW-1185">Reference proteome</keyword>
<comment type="similarity">
    <text evidence="1 2">Belongs to the exportin family.</text>
</comment>